<name>T0L4L4_9MICR</name>
<dbReference type="Proteomes" id="UP000053780">
    <property type="component" value="Unassembled WGS sequence"/>
</dbReference>
<keyword evidence="2" id="KW-1185">Reference proteome</keyword>
<accession>T0L4L4</accession>
<dbReference type="OrthoDB" id="444945at2759"/>
<dbReference type="HOGENOM" id="CLU_1138289_0_0_1"/>
<evidence type="ECO:0000313" key="1">
    <source>
        <dbReference type="EMBL" id="EQB59708.1"/>
    </source>
</evidence>
<sequence>MTDEELIRLQEIKDNEKRRKDLEIGQIQIDTNIDNFCKANDFIIYIVDPRDIIMPNFNVDCIVINYRNDISLELLGSLFNKINNNFKCFILSKDCSDEKINRFKDEFLQLVSKLQNKSIGIIGQPKVGKNFIRKLIDQNEVTTYTTHCEQGLSGLLRGAINYRNVLYKDLIKDLVDNKIDKDQLSHYYKIRYFENFDDFVGLIAEKEKIRSNKDEEVSKMIINEFYNGKFKFYKDDEGQFVFSI</sequence>
<gene>
    <name evidence="1" type="ORF">NAPIS_ORF02700</name>
</gene>
<dbReference type="VEuPathDB" id="MicrosporidiaDB:NAPIS_ORF02700"/>
<evidence type="ECO:0000313" key="2">
    <source>
        <dbReference type="Proteomes" id="UP000053780"/>
    </source>
</evidence>
<organism evidence="1 2">
    <name type="scientific">Vairimorpha apis BRL 01</name>
    <dbReference type="NCBI Taxonomy" id="1037528"/>
    <lineage>
        <taxon>Eukaryota</taxon>
        <taxon>Fungi</taxon>
        <taxon>Fungi incertae sedis</taxon>
        <taxon>Microsporidia</taxon>
        <taxon>Nosematidae</taxon>
        <taxon>Vairimorpha</taxon>
    </lineage>
</organism>
<reference evidence="1 2" key="1">
    <citation type="journal article" date="2013" name="BMC Genomics">
        <title>Genome sequencing and comparative genomics of honey bee microsporidia, Nosema apis reveal novel insights into host-parasite interactions.</title>
        <authorList>
            <person name="Chen Yp."/>
            <person name="Pettis J.S."/>
            <person name="Zhao Y."/>
            <person name="Liu X."/>
            <person name="Tallon L.J."/>
            <person name="Sadzewicz L.D."/>
            <person name="Li R."/>
            <person name="Zheng H."/>
            <person name="Huang S."/>
            <person name="Zhang X."/>
            <person name="Hamilton M.C."/>
            <person name="Pernal S.F."/>
            <person name="Melathopoulos A.P."/>
            <person name="Yan X."/>
            <person name="Evans J.D."/>
        </authorList>
    </citation>
    <scope>NUCLEOTIDE SEQUENCE [LARGE SCALE GENOMIC DNA]</scope>
    <source>
        <strain evidence="1 2">BRL 01</strain>
    </source>
</reference>
<protein>
    <submittedName>
        <fullName evidence="1">Uncharacterized protein</fullName>
    </submittedName>
</protein>
<dbReference type="EMBL" id="KE647374">
    <property type="protein sequence ID" value="EQB59708.1"/>
    <property type="molecule type" value="Genomic_DNA"/>
</dbReference>
<proteinExistence type="predicted"/>
<dbReference type="AlphaFoldDB" id="T0L4L4"/>